<protein>
    <submittedName>
        <fullName evidence="2">Drought-induced protein</fullName>
    </submittedName>
</protein>
<reference evidence="2 3" key="1">
    <citation type="journal article" date="2013" name="BMC Genomics">
        <title>The miniature genome of a carnivorous plant Genlisea aurea contains a low number of genes and short non-coding sequences.</title>
        <authorList>
            <person name="Leushkin E.V."/>
            <person name="Sutormin R.A."/>
            <person name="Nabieva E.R."/>
            <person name="Penin A.A."/>
            <person name="Kondrashov A.S."/>
            <person name="Logacheva M.D."/>
        </authorList>
    </citation>
    <scope>NUCLEOTIDE SEQUENCE [LARGE SCALE GENOMIC DNA]</scope>
</reference>
<proteinExistence type="predicted"/>
<evidence type="ECO:0000256" key="1">
    <source>
        <dbReference type="SAM" id="MobiDB-lite"/>
    </source>
</evidence>
<dbReference type="AlphaFoldDB" id="S8E3K2"/>
<evidence type="ECO:0000313" key="3">
    <source>
        <dbReference type="Proteomes" id="UP000015453"/>
    </source>
</evidence>
<gene>
    <name evidence="2" type="ORF">M569_07953</name>
</gene>
<dbReference type="EMBL" id="AUSU01003456">
    <property type="protein sequence ID" value="EPS66827.1"/>
    <property type="molecule type" value="Genomic_DNA"/>
</dbReference>
<sequence length="79" mass="8997">MGDHDHPKEGEKKHAHGGHDETHKSHEHGHGDHKSTHEAEGVVDKIKEKIHHGEENKKKKKKKDKKHDHDHSSSDSDSD</sequence>
<keyword evidence="3" id="KW-1185">Reference proteome</keyword>
<accession>S8E3K2</accession>
<feature type="compositionally biased region" description="Basic and acidic residues" evidence="1">
    <location>
        <begin position="1"/>
        <end position="57"/>
    </location>
</feature>
<evidence type="ECO:0000313" key="2">
    <source>
        <dbReference type="EMBL" id="EPS66827.1"/>
    </source>
</evidence>
<feature type="region of interest" description="Disordered" evidence="1">
    <location>
        <begin position="1"/>
        <end position="79"/>
    </location>
</feature>
<feature type="compositionally biased region" description="Basic and acidic residues" evidence="1">
    <location>
        <begin position="67"/>
        <end position="79"/>
    </location>
</feature>
<organism evidence="2 3">
    <name type="scientific">Genlisea aurea</name>
    <dbReference type="NCBI Taxonomy" id="192259"/>
    <lineage>
        <taxon>Eukaryota</taxon>
        <taxon>Viridiplantae</taxon>
        <taxon>Streptophyta</taxon>
        <taxon>Embryophyta</taxon>
        <taxon>Tracheophyta</taxon>
        <taxon>Spermatophyta</taxon>
        <taxon>Magnoliopsida</taxon>
        <taxon>eudicotyledons</taxon>
        <taxon>Gunneridae</taxon>
        <taxon>Pentapetalae</taxon>
        <taxon>asterids</taxon>
        <taxon>lamiids</taxon>
        <taxon>Lamiales</taxon>
        <taxon>Lentibulariaceae</taxon>
        <taxon>Genlisea</taxon>
    </lineage>
</organism>
<dbReference type="Proteomes" id="UP000015453">
    <property type="component" value="Unassembled WGS sequence"/>
</dbReference>
<comment type="caution">
    <text evidence="2">The sequence shown here is derived from an EMBL/GenBank/DDBJ whole genome shotgun (WGS) entry which is preliminary data.</text>
</comment>
<name>S8E3K2_9LAMI</name>